<evidence type="ECO:0000259" key="2">
    <source>
        <dbReference type="Pfam" id="PF04773"/>
    </source>
</evidence>
<keyword evidence="1" id="KW-0812">Transmembrane</keyword>
<protein>
    <recommendedName>
        <fullName evidence="6">FecR protein</fullName>
    </recommendedName>
</protein>
<sequence length="379" mass="41762">MQQEEIDKLLQKKHAGNCSPEEIAFLESWYAQWNKDLPLGLTAEELHEDLLAIRKMTSTLPSAAKSQKLKQGLLVAATLFLILSTGLYFYLQSQIKKGSTAYLALHDINPGGNKATVTLANGQKVDLNSLKGGVMIGKSGLAYNDGTDISQIDSAAKGTAQQLTLATPVGGQYHITLSDGTRVWLNATSSLKFPSSFARLKERKVELTGEAYFEVTHNAKQPFRVYTSRQIAEDLGTSFNINSYADEPTIKTTLVEGSMQVQSLKEPQGKQPIILKPSQQASVSITGIINVRQVDTDEALGWKNGEFIFDGEDFKSAMRKIARWYNVEVVYEPGAKASSTLILEGLVSRKSKLSEVLKWIESISSVHFKIEGRRITVTE</sequence>
<accession>A0A1D7QPU8</accession>
<dbReference type="Pfam" id="PF16344">
    <property type="entry name" value="FecR_C"/>
    <property type="match status" value="1"/>
</dbReference>
<evidence type="ECO:0000256" key="1">
    <source>
        <dbReference type="SAM" id="Phobius"/>
    </source>
</evidence>
<dbReference type="InterPro" id="IPR012373">
    <property type="entry name" value="Ferrdict_sens_TM"/>
</dbReference>
<dbReference type="Proteomes" id="UP000094313">
    <property type="component" value="Chromosome"/>
</dbReference>
<dbReference type="InterPro" id="IPR032508">
    <property type="entry name" value="FecR_C"/>
</dbReference>
<dbReference type="Gene3D" id="3.55.50.30">
    <property type="match status" value="1"/>
</dbReference>
<keyword evidence="1" id="KW-1133">Transmembrane helix</keyword>
<proteinExistence type="predicted"/>
<feature type="transmembrane region" description="Helical" evidence="1">
    <location>
        <begin position="72"/>
        <end position="91"/>
    </location>
</feature>
<dbReference type="KEGG" id="psty:BFS30_03535"/>
<keyword evidence="1" id="KW-0472">Membrane</keyword>
<dbReference type="AlphaFoldDB" id="A0A1D7QPU8"/>
<dbReference type="GO" id="GO:0016989">
    <property type="term" value="F:sigma factor antagonist activity"/>
    <property type="evidence" value="ECO:0007669"/>
    <property type="project" value="TreeGrafter"/>
</dbReference>
<dbReference type="Pfam" id="PF04773">
    <property type="entry name" value="FecR"/>
    <property type="match status" value="1"/>
</dbReference>
<dbReference type="PIRSF" id="PIRSF018266">
    <property type="entry name" value="FecR"/>
    <property type="match status" value="1"/>
</dbReference>
<dbReference type="EMBL" id="CP017141">
    <property type="protein sequence ID" value="AOM80621.1"/>
    <property type="molecule type" value="Genomic_DNA"/>
</dbReference>
<gene>
    <name evidence="4" type="ORF">BFS30_03535</name>
</gene>
<feature type="domain" description="Protein FecR C-terminal" evidence="3">
    <location>
        <begin position="306"/>
        <end position="377"/>
    </location>
</feature>
<evidence type="ECO:0008006" key="6">
    <source>
        <dbReference type="Google" id="ProtNLM"/>
    </source>
</evidence>
<name>A0A1D7QPU8_9SPHI</name>
<reference evidence="4 5" key="1">
    <citation type="submission" date="2016-08" db="EMBL/GenBank/DDBJ databases">
        <authorList>
            <person name="Seilhamer J.J."/>
        </authorList>
    </citation>
    <scope>NUCLEOTIDE SEQUENCE [LARGE SCALE GENOMIC DNA]</scope>
    <source>
        <strain evidence="4 5">DX4</strain>
    </source>
</reference>
<dbReference type="InterPro" id="IPR006860">
    <property type="entry name" value="FecR"/>
</dbReference>
<evidence type="ECO:0000259" key="3">
    <source>
        <dbReference type="Pfam" id="PF16344"/>
    </source>
</evidence>
<evidence type="ECO:0000313" key="4">
    <source>
        <dbReference type="EMBL" id="AOM80621.1"/>
    </source>
</evidence>
<dbReference type="PANTHER" id="PTHR30273:SF2">
    <property type="entry name" value="PROTEIN FECR"/>
    <property type="match status" value="1"/>
</dbReference>
<dbReference type="Gene3D" id="2.60.120.1440">
    <property type="match status" value="1"/>
</dbReference>
<dbReference type="PANTHER" id="PTHR30273">
    <property type="entry name" value="PERIPLASMIC SIGNAL SENSOR AND SIGMA FACTOR ACTIVATOR FECR-RELATED"/>
    <property type="match status" value="1"/>
</dbReference>
<organism evidence="4 5">
    <name type="scientific">Pedobacter steynii</name>
    <dbReference type="NCBI Taxonomy" id="430522"/>
    <lineage>
        <taxon>Bacteria</taxon>
        <taxon>Pseudomonadati</taxon>
        <taxon>Bacteroidota</taxon>
        <taxon>Sphingobacteriia</taxon>
        <taxon>Sphingobacteriales</taxon>
        <taxon>Sphingobacteriaceae</taxon>
        <taxon>Pedobacter</taxon>
    </lineage>
</organism>
<feature type="domain" description="FecR protein" evidence="2">
    <location>
        <begin position="164"/>
        <end position="258"/>
    </location>
</feature>
<evidence type="ECO:0000313" key="5">
    <source>
        <dbReference type="Proteomes" id="UP000094313"/>
    </source>
</evidence>
<keyword evidence="5" id="KW-1185">Reference proteome</keyword>